<evidence type="ECO:0000256" key="1">
    <source>
        <dbReference type="SAM" id="MobiDB-lite"/>
    </source>
</evidence>
<gene>
    <name evidence="3" type="ORF">PL9631_1010006</name>
</gene>
<keyword evidence="4" id="KW-1185">Reference proteome</keyword>
<comment type="caution">
    <text evidence="3">The sequence shown here is derived from an EMBL/GenBank/DDBJ whole genome shotgun (WGS) entry which is preliminary data.</text>
</comment>
<name>A0A7Z9BEK8_9CYAN</name>
<keyword evidence="2" id="KW-1133">Transmembrane helix</keyword>
<evidence type="ECO:0000313" key="3">
    <source>
        <dbReference type="EMBL" id="VXD10733.1"/>
    </source>
</evidence>
<feature type="transmembrane region" description="Helical" evidence="2">
    <location>
        <begin position="68"/>
        <end position="84"/>
    </location>
</feature>
<dbReference type="Proteomes" id="UP000182190">
    <property type="component" value="Unassembled WGS sequence"/>
</dbReference>
<dbReference type="EMBL" id="CZCS02000004">
    <property type="protein sequence ID" value="VXD10733.1"/>
    <property type="molecule type" value="Genomic_DNA"/>
</dbReference>
<sequence length="88" mass="10083">MKNSLFNKGSKSTHQDDSVMNNSPSERNRIILENTSNIETLIGLDPRLQVNISSVKSLEYAPIKAPDLLVLWCLLLIVQVLMFWRQKK</sequence>
<organism evidence="3 4">
    <name type="scientific">Planktothrix paucivesiculata PCC 9631</name>
    <dbReference type="NCBI Taxonomy" id="671071"/>
    <lineage>
        <taxon>Bacteria</taxon>
        <taxon>Bacillati</taxon>
        <taxon>Cyanobacteriota</taxon>
        <taxon>Cyanophyceae</taxon>
        <taxon>Oscillatoriophycideae</taxon>
        <taxon>Oscillatoriales</taxon>
        <taxon>Microcoleaceae</taxon>
        <taxon>Planktothrix</taxon>
    </lineage>
</organism>
<keyword evidence="2" id="KW-0812">Transmembrane</keyword>
<protein>
    <submittedName>
        <fullName evidence="3">Uncharacterized protein</fullName>
    </submittedName>
</protein>
<evidence type="ECO:0000313" key="4">
    <source>
        <dbReference type="Proteomes" id="UP000182190"/>
    </source>
</evidence>
<feature type="region of interest" description="Disordered" evidence="1">
    <location>
        <begin position="1"/>
        <end position="28"/>
    </location>
</feature>
<dbReference type="AlphaFoldDB" id="A0A7Z9BEK8"/>
<proteinExistence type="predicted"/>
<keyword evidence="2" id="KW-0472">Membrane</keyword>
<reference evidence="3" key="1">
    <citation type="submission" date="2019-10" db="EMBL/GenBank/DDBJ databases">
        <authorList>
            <consortium name="Genoscope - CEA"/>
            <person name="William W."/>
        </authorList>
    </citation>
    <scope>NUCLEOTIDE SEQUENCE [LARGE SCALE GENOMIC DNA]</scope>
    <source>
        <strain evidence="3">BBR_PRJEB10994</strain>
    </source>
</reference>
<feature type="compositionally biased region" description="Polar residues" evidence="1">
    <location>
        <begin position="1"/>
        <end position="25"/>
    </location>
</feature>
<accession>A0A7Z9BEK8</accession>
<evidence type="ECO:0000256" key="2">
    <source>
        <dbReference type="SAM" id="Phobius"/>
    </source>
</evidence>